<proteinExistence type="predicted"/>
<evidence type="ECO:0000313" key="2">
    <source>
        <dbReference type="Proteomes" id="UP000837857"/>
    </source>
</evidence>
<dbReference type="Proteomes" id="UP000837857">
    <property type="component" value="Chromosome 7"/>
</dbReference>
<reference evidence="1" key="1">
    <citation type="submission" date="2022-03" db="EMBL/GenBank/DDBJ databases">
        <authorList>
            <person name="Martin H S."/>
        </authorList>
    </citation>
    <scope>NUCLEOTIDE SEQUENCE</scope>
</reference>
<keyword evidence="2" id="KW-1185">Reference proteome</keyword>
<feature type="non-terminal residue" evidence="1">
    <location>
        <position position="66"/>
    </location>
</feature>
<dbReference type="EMBL" id="OW152819">
    <property type="protein sequence ID" value="CAH2073877.1"/>
    <property type="molecule type" value="Genomic_DNA"/>
</dbReference>
<name>A0ABN8J8G6_9NEOP</name>
<accession>A0ABN8J8G6</accession>
<evidence type="ECO:0000313" key="1">
    <source>
        <dbReference type="EMBL" id="CAH2073877.1"/>
    </source>
</evidence>
<gene>
    <name evidence="1" type="ORF">IPOD504_LOCUS15831</name>
</gene>
<protein>
    <submittedName>
        <fullName evidence="1">Uncharacterized protein</fullName>
    </submittedName>
</protein>
<organism evidence="1 2">
    <name type="scientific">Iphiclides podalirius</name>
    <name type="common">scarce swallowtail</name>
    <dbReference type="NCBI Taxonomy" id="110791"/>
    <lineage>
        <taxon>Eukaryota</taxon>
        <taxon>Metazoa</taxon>
        <taxon>Ecdysozoa</taxon>
        <taxon>Arthropoda</taxon>
        <taxon>Hexapoda</taxon>
        <taxon>Insecta</taxon>
        <taxon>Pterygota</taxon>
        <taxon>Neoptera</taxon>
        <taxon>Endopterygota</taxon>
        <taxon>Lepidoptera</taxon>
        <taxon>Glossata</taxon>
        <taxon>Ditrysia</taxon>
        <taxon>Papilionoidea</taxon>
        <taxon>Papilionidae</taxon>
        <taxon>Papilioninae</taxon>
        <taxon>Iphiclides</taxon>
    </lineage>
</organism>
<sequence>MAQEGHRDTVGCSRGCQETAERMRVCTLMQQTTDSASRRRRDLHRSICTGETFISSPGYKNSSPPN</sequence>